<dbReference type="EMBL" id="PIEU01000124">
    <property type="protein sequence ID" value="PZL70133.1"/>
    <property type="molecule type" value="Genomic_DNA"/>
</dbReference>
<evidence type="ECO:0000313" key="2">
    <source>
        <dbReference type="Proteomes" id="UP000249828"/>
    </source>
</evidence>
<reference evidence="1 2" key="1">
    <citation type="submission" date="2017-11" db="EMBL/GenBank/DDBJ databases">
        <title>Draft genome sequence of Enterococcus plantarum TRW2 strain isolated from lettuce.</title>
        <authorList>
            <person name="Kim E.B."/>
            <person name="Marco M.L."/>
            <person name="Williams T.R."/>
            <person name="You I.H."/>
        </authorList>
    </citation>
    <scope>NUCLEOTIDE SEQUENCE [LARGE SCALE GENOMIC DNA]</scope>
    <source>
        <strain evidence="1 2">TRW2</strain>
    </source>
</reference>
<organism evidence="1 2">
    <name type="scientific">Enterococcus plantarum</name>
    <dbReference type="NCBI Taxonomy" id="1077675"/>
    <lineage>
        <taxon>Bacteria</taxon>
        <taxon>Bacillati</taxon>
        <taxon>Bacillota</taxon>
        <taxon>Bacilli</taxon>
        <taxon>Lactobacillales</taxon>
        <taxon>Enterococcaceae</taxon>
        <taxon>Enterococcus</taxon>
    </lineage>
</organism>
<accession>A0A2W3ZMM9</accession>
<evidence type="ECO:0000313" key="1">
    <source>
        <dbReference type="EMBL" id="PZL70133.1"/>
    </source>
</evidence>
<dbReference type="AlphaFoldDB" id="A0A2W3ZMM9"/>
<gene>
    <name evidence="1" type="ORF">CI088_15910</name>
</gene>
<keyword evidence="2" id="KW-1185">Reference proteome</keyword>
<protein>
    <submittedName>
        <fullName evidence="1">Uncharacterized protein</fullName>
    </submittedName>
</protein>
<comment type="caution">
    <text evidence="1">The sequence shown here is derived from an EMBL/GenBank/DDBJ whole genome shotgun (WGS) entry which is preliminary data.</text>
</comment>
<name>A0A2W3ZMM9_9ENTE</name>
<proteinExistence type="predicted"/>
<sequence>MKKIVQFNELVFNHTVDIQTQPEIVTDFRISKSSFINNHGDYSPERTSGRKINSKTFSMNIIIDKSKFNCEDRELVEQFVQSNLYKIGRLWAIQGDSLLWAIAKAESVSEGLEEKRGRLSYTVTFYLPQGVWYIADPTATYLEEYHQCDVLECFEALQRPLCECCWCNVALAPIKMCFKCAGERLCEIPRNDLVNQIGNCGNNKKINYSCDCQEPNILTYSEYGVKTALAEFQAMTFYETDDVVIEICGSFTNLTIEFNGEKSIIEGSYSGETTISKGVVKNNCDYLEISKFHSVCNHECTPNDECGTKPFSLKKNNGSNGIVHWKVNPGKNVIRFFNFNKNETQEIRVFVRGIAL</sequence>
<dbReference type="RefSeq" id="WP_111248881.1">
    <property type="nucleotide sequence ID" value="NZ_PIEU01000124.1"/>
</dbReference>
<dbReference type="Proteomes" id="UP000249828">
    <property type="component" value="Unassembled WGS sequence"/>
</dbReference>